<evidence type="ECO:0000313" key="4">
    <source>
        <dbReference type="Proteomes" id="UP001320972"/>
    </source>
</evidence>
<proteinExistence type="predicted"/>
<keyword evidence="4" id="KW-1185">Reference proteome</keyword>
<dbReference type="SUPFAM" id="SSF50952">
    <property type="entry name" value="Soluble quinoprotein glucose dehydrogenase"/>
    <property type="match status" value="1"/>
</dbReference>
<organism evidence="3 4">
    <name type="scientific">Natronoglomus mannanivorans</name>
    <dbReference type="NCBI Taxonomy" id="2979990"/>
    <lineage>
        <taxon>Archaea</taxon>
        <taxon>Methanobacteriati</taxon>
        <taxon>Methanobacteriota</taxon>
        <taxon>Stenosarchaea group</taxon>
        <taxon>Halobacteria</taxon>
        <taxon>Halobacteriales</taxon>
        <taxon>Natrialbaceae</taxon>
        <taxon>Natronoglomus</taxon>
    </lineage>
</organism>
<comment type="caution">
    <text evidence="3">The sequence shown here is derived from an EMBL/GenBank/DDBJ whole genome shotgun (WGS) entry which is preliminary data.</text>
</comment>
<protein>
    <submittedName>
        <fullName evidence="3">PQQ-dependent sugar dehydrogenase</fullName>
    </submittedName>
</protein>
<evidence type="ECO:0000256" key="1">
    <source>
        <dbReference type="SAM" id="MobiDB-lite"/>
    </source>
</evidence>
<dbReference type="InterPro" id="IPR006311">
    <property type="entry name" value="TAT_signal"/>
</dbReference>
<dbReference type="InterPro" id="IPR011041">
    <property type="entry name" value="Quinoprot_gluc/sorb_DH_b-prop"/>
</dbReference>
<reference evidence="3 4" key="1">
    <citation type="submission" date="2022-09" db="EMBL/GenBank/DDBJ databases">
        <title>Enrichment on poylsaccharides allowed isolation of novel metabolic and taxonomic groups of Haloarchaea.</title>
        <authorList>
            <person name="Sorokin D.Y."/>
            <person name="Elcheninov A.G."/>
            <person name="Khizhniak T.V."/>
            <person name="Kolganova T.V."/>
            <person name="Kublanov I.V."/>
        </authorList>
    </citation>
    <scope>NUCLEOTIDE SEQUENCE [LARGE SCALE GENOMIC DNA]</scope>
    <source>
        <strain evidence="3 4">AArc-m2/3/4</strain>
    </source>
</reference>
<dbReference type="InterPro" id="IPR012938">
    <property type="entry name" value="Glc/Sorbosone_DH"/>
</dbReference>
<name>A0ABT2QE81_9EURY</name>
<sequence length="447" mass="48567">MARLTRRQLLGASGLVGLTGSLSAIGAGASRSSASQHESDLRDAGWRPATGSPLDASVTTTQVMSDLEIPWDLEFAGDDAFLTERAGRVHRIDTDALTSGDDVHSGSIDVLFDGDLPDLEVVGDGGVLGVTAHPSYPNPRSIFVYYTADDGDLHNRVVRYDLDTAQLTTLVDDIPSAEIHQGGRLEVGPDGYLWVTIGDAVDDYAADHVAITQDPGSRLGVVFRLTLDGEPAPDNPEIGPDADPRAYAYGFRNPQGLAFTPDDEAVLVEHGPVARDEVFVLCPGANYGWGIARGGPDDPDWDSYTAYDEFAPPVVHTGHEESDETWDPIDTWAPSGATFYTDDAIPEYHNRVLVAGLRGQAVFAISLYPSGVDRPSYPDGVRYDDDWLDGRYDVTVHRLFEQEYGRLRHVEQGPDGSVFVLTSNRQDWTPPGYPADDDDRIVRLDPV</sequence>
<dbReference type="PANTHER" id="PTHR19328:SF13">
    <property type="entry name" value="HIPL1 PROTEIN"/>
    <property type="match status" value="1"/>
</dbReference>
<feature type="domain" description="Glucose/Sorbosone dehydrogenase" evidence="2">
    <location>
        <begin position="67"/>
        <end position="426"/>
    </location>
</feature>
<dbReference type="EMBL" id="JAOPKB010000005">
    <property type="protein sequence ID" value="MCU4973238.1"/>
    <property type="molecule type" value="Genomic_DNA"/>
</dbReference>
<dbReference type="RefSeq" id="WP_338007843.1">
    <property type="nucleotide sequence ID" value="NZ_JAOPKB010000005.1"/>
</dbReference>
<dbReference type="Proteomes" id="UP001320972">
    <property type="component" value="Unassembled WGS sequence"/>
</dbReference>
<feature type="region of interest" description="Disordered" evidence="1">
    <location>
        <begin position="29"/>
        <end position="55"/>
    </location>
</feature>
<dbReference type="Gene3D" id="2.120.10.30">
    <property type="entry name" value="TolB, C-terminal domain"/>
    <property type="match status" value="1"/>
</dbReference>
<accession>A0ABT2QE81</accession>
<evidence type="ECO:0000313" key="3">
    <source>
        <dbReference type="EMBL" id="MCU4973238.1"/>
    </source>
</evidence>
<dbReference type="Pfam" id="PF07995">
    <property type="entry name" value="GSDH"/>
    <property type="match status" value="1"/>
</dbReference>
<dbReference type="InterPro" id="IPR011042">
    <property type="entry name" value="6-blade_b-propeller_TolB-like"/>
</dbReference>
<dbReference type="PANTHER" id="PTHR19328">
    <property type="entry name" value="HEDGEHOG-INTERACTING PROTEIN"/>
    <property type="match status" value="1"/>
</dbReference>
<dbReference type="PROSITE" id="PS51318">
    <property type="entry name" value="TAT"/>
    <property type="match status" value="1"/>
</dbReference>
<evidence type="ECO:0000259" key="2">
    <source>
        <dbReference type="Pfam" id="PF07995"/>
    </source>
</evidence>
<gene>
    <name evidence="3" type="ORF">OB955_10835</name>
</gene>